<dbReference type="InterPro" id="IPR007215">
    <property type="entry name" value="Sulphur_relay_TusB/DsrH"/>
</dbReference>
<reference evidence="1" key="1">
    <citation type="submission" date="2019-02" db="EMBL/GenBank/DDBJ databases">
        <authorList>
            <person name="Li S.-H."/>
        </authorList>
    </citation>
    <scope>NUCLEOTIDE SEQUENCE</scope>
    <source>
        <strain evidence="1">IMCC8485</strain>
    </source>
</reference>
<dbReference type="Pfam" id="PF04077">
    <property type="entry name" value="DsrH"/>
    <property type="match status" value="1"/>
</dbReference>
<dbReference type="Gene3D" id="3.40.1260.10">
    <property type="entry name" value="DsrEFH-like"/>
    <property type="match status" value="1"/>
</dbReference>
<dbReference type="RefSeq" id="WP_279252328.1">
    <property type="nucleotide sequence ID" value="NZ_SHNP01000002.1"/>
</dbReference>
<sequence length="96" mass="10144">MLLHTLNAGSSTDSFRDCLRSSQSGDAIVLLGEGVYCALANSAARQALDDCPARLLALASDVFAAGIADSVGDLALIDMDAFVALSEFYPRQLAWY</sequence>
<evidence type="ECO:0000313" key="1">
    <source>
        <dbReference type="EMBL" id="MCX2973421.1"/>
    </source>
</evidence>
<protein>
    <submittedName>
        <fullName evidence="1">Sulfurtransferase complex subunit TusB</fullName>
    </submittedName>
</protein>
<dbReference type="NCBIfam" id="TIGR03011">
    <property type="entry name" value="sulf_tusB_dsrH"/>
    <property type="match status" value="1"/>
</dbReference>
<dbReference type="PANTHER" id="PTHR37526">
    <property type="entry name" value="PROTEIN TUSB"/>
    <property type="match status" value="1"/>
</dbReference>
<gene>
    <name evidence="1" type="primary">dsrH</name>
    <name evidence="1" type="ORF">EYC87_07450</name>
</gene>
<proteinExistence type="predicted"/>
<dbReference type="PANTHER" id="PTHR37526:SF1">
    <property type="entry name" value="PROTEIN TUSB"/>
    <property type="match status" value="1"/>
</dbReference>
<organism evidence="1 2">
    <name type="scientific">Candidatus Seongchinamella marina</name>
    <dbReference type="NCBI Taxonomy" id="2518990"/>
    <lineage>
        <taxon>Bacteria</taxon>
        <taxon>Pseudomonadati</taxon>
        <taxon>Pseudomonadota</taxon>
        <taxon>Gammaproteobacteria</taxon>
        <taxon>Cellvibrionales</taxon>
        <taxon>Halieaceae</taxon>
        <taxon>Seongchinamella</taxon>
    </lineage>
</organism>
<dbReference type="Proteomes" id="UP001143307">
    <property type="component" value="Unassembled WGS sequence"/>
</dbReference>
<dbReference type="InterPro" id="IPR027396">
    <property type="entry name" value="DsrEFH-like"/>
</dbReference>
<name>A0ABT3STW4_9GAMM</name>
<comment type="caution">
    <text evidence="1">The sequence shown here is derived from an EMBL/GenBank/DDBJ whole genome shotgun (WGS) entry which is preliminary data.</text>
</comment>
<dbReference type="EMBL" id="SHNP01000002">
    <property type="protein sequence ID" value="MCX2973421.1"/>
    <property type="molecule type" value="Genomic_DNA"/>
</dbReference>
<evidence type="ECO:0000313" key="2">
    <source>
        <dbReference type="Proteomes" id="UP001143307"/>
    </source>
</evidence>
<dbReference type="SUPFAM" id="SSF75169">
    <property type="entry name" value="DsrEFH-like"/>
    <property type="match status" value="1"/>
</dbReference>
<accession>A0ABT3STW4</accession>
<keyword evidence="2" id="KW-1185">Reference proteome</keyword>